<accession>A0ACC1WV23</accession>
<organism evidence="1 2">
    <name type="scientific">Melia azedarach</name>
    <name type="common">Chinaberry tree</name>
    <dbReference type="NCBI Taxonomy" id="155640"/>
    <lineage>
        <taxon>Eukaryota</taxon>
        <taxon>Viridiplantae</taxon>
        <taxon>Streptophyta</taxon>
        <taxon>Embryophyta</taxon>
        <taxon>Tracheophyta</taxon>
        <taxon>Spermatophyta</taxon>
        <taxon>Magnoliopsida</taxon>
        <taxon>eudicotyledons</taxon>
        <taxon>Gunneridae</taxon>
        <taxon>Pentapetalae</taxon>
        <taxon>rosids</taxon>
        <taxon>malvids</taxon>
        <taxon>Sapindales</taxon>
        <taxon>Meliaceae</taxon>
        <taxon>Melia</taxon>
    </lineage>
</organism>
<keyword evidence="1" id="KW-0675">Receptor</keyword>
<evidence type="ECO:0000313" key="2">
    <source>
        <dbReference type="Proteomes" id="UP001164539"/>
    </source>
</evidence>
<proteinExistence type="predicted"/>
<keyword evidence="2" id="KW-1185">Reference proteome</keyword>
<comment type="caution">
    <text evidence="1">The sequence shown here is derived from an EMBL/GenBank/DDBJ whole genome shotgun (WGS) entry which is preliminary data.</text>
</comment>
<protein>
    <submittedName>
        <fullName evidence="1">Leucine-rich repeat receptor protein kinase EXS</fullName>
    </submittedName>
</protein>
<reference evidence="1 2" key="1">
    <citation type="journal article" date="2023" name="Science">
        <title>Complex scaffold remodeling in plant triterpene biosynthesis.</title>
        <authorList>
            <person name="De La Pena R."/>
            <person name="Hodgson H."/>
            <person name="Liu J.C."/>
            <person name="Stephenson M.J."/>
            <person name="Martin A.C."/>
            <person name="Owen C."/>
            <person name="Harkess A."/>
            <person name="Leebens-Mack J."/>
            <person name="Jimenez L.E."/>
            <person name="Osbourn A."/>
            <person name="Sattely E.S."/>
        </authorList>
    </citation>
    <scope>NUCLEOTIDE SEQUENCE [LARGE SCALE GENOMIC DNA]</scope>
    <source>
        <strain evidence="2">cv. JPN11</strain>
        <tissue evidence="1">Leaf</tissue>
    </source>
</reference>
<gene>
    <name evidence="1" type="ORF">OWV82_022803</name>
</gene>
<keyword evidence="1" id="KW-0808">Transferase</keyword>
<dbReference type="Proteomes" id="UP001164539">
    <property type="component" value="Chromosome 13"/>
</dbReference>
<evidence type="ECO:0000313" key="1">
    <source>
        <dbReference type="EMBL" id="KAJ4702812.1"/>
    </source>
</evidence>
<keyword evidence="1" id="KW-0418">Kinase</keyword>
<dbReference type="EMBL" id="CM051406">
    <property type="protein sequence ID" value="KAJ4702812.1"/>
    <property type="molecule type" value="Genomic_DNA"/>
</dbReference>
<name>A0ACC1WV23_MELAZ</name>
<sequence length="931" mass="102794">MINMNSEPFSISNSKPTAINGTISSSLFSLTHLQYLDLSFNNFMNSKIPGSFANLTRLTYLNLSNSMFTGSITTQLSNLTSLEWLDISCSYRLSDQSSISFNLSSSLDRIYSGTGYSYRYGGDLSLSTLEFLQGLHNLKELRLTGVDLSEASQSTQWANPISFLSNLNWLQLSNCRIFSNFPQKQLLNPTKLSVLVMEFNSFTSAIPHELTNLTSLSLLMLTNSKLQGSVPYLPRLTALFLGSNSDIGIDLQTMFAAPWPRLFYLDISSIPVHGSLPASFFNTTFLQYLIAMDCSLQGPIPASITNLSRLDTLMLDYNNIGGPLPPSISNLKTLKSIYIRQNSLQGSIPSSICNMFSLQNLALGYNHLSGTLPSCISQLRNLQFFGVGVNKMSGTITSLASFFKNSNATTISFGDSGLTVKVDELPFPPDFHPQILDLCSFRLGGGIPNFISNLTQLSSLSLANNNLSGTIPSWLFNLPNLAFLNLSSNNLQGVVPPQITLVHSYIGPTGLILSKNKFHGYIPSLLQNIDVVDLSGNSFTGSIPRQLGVQRIRYLSLSGNKIYGQIPSTFCPSDNVMMLLDLSNNILSGTVPTSLGNCTSLIYLNLGGNKFEGEIPNQLENAQNLSYLDISYNNFSGPFPYFFRKLQRLSILKLGNNRFQGRIPKFIGDIKYLRILDLQSNFFNDSIPLEINQLENIQYLDLSNNKLSGTILGKLNGLKMLTARPRDGNILGFVVSTILAAVELNMVTKGVLQQFTVGLYMLNLSHNSLHGKIPISIGNMSGLESLDLSFNNLGGKIPTEMALLHALSTFNISYNNLSGKIPTLQHFDTLSVDGSAYIGNEFLCGAPLRTSCDNDSSWSSSRSADDMEDSLQNKMFYVIITIGYGVGLWGFFGVLYLIKDDWRRTYWRSIDLTVLRIIHSARRTQNKIQGF</sequence>